<accession>A0A1Y1V555</accession>
<reference evidence="2 3" key="1">
    <citation type="submission" date="2016-08" db="EMBL/GenBank/DDBJ databases">
        <title>Genomes of anaerobic fungi encode conserved fungal cellulosomes for biomass hydrolysis.</title>
        <authorList>
            <consortium name="DOE Joint Genome Institute"/>
            <person name="Haitjema C.H."/>
            <person name="Gilmore S.P."/>
            <person name="Henske J.K."/>
            <person name="Solomon K.V."/>
            <person name="De Groot R."/>
            <person name="Kuo A."/>
            <person name="Mondo S.J."/>
            <person name="Salamov A.A."/>
            <person name="Labutti K."/>
            <person name="Zhao Z."/>
            <person name="Chiniquy J."/>
            <person name="Barry K."/>
            <person name="Brewer H.M."/>
            <person name="Purvine S.O."/>
            <person name="Wright A.T."/>
            <person name="Boxma B."/>
            <person name="Van Alen T."/>
            <person name="Hackstein J.H."/>
            <person name="Baker S.E."/>
            <person name="Grigoriev I.V."/>
            <person name="O'Malley M.A."/>
        </authorList>
    </citation>
    <scope>NUCLEOTIDE SEQUENCE [LARGE SCALE GENOMIC DNA]</scope>
    <source>
        <strain evidence="3">finn</strain>
    </source>
</reference>
<name>A0A1Y1V555_9FUNG</name>
<comment type="caution">
    <text evidence="2">The sequence shown here is derived from an EMBL/GenBank/DDBJ whole genome shotgun (WGS) entry which is preliminary data.</text>
</comment>
<proteinExistence type="predicted"/>
<feature type="coiled-coil region" evidence="1">
    <location>
        <begin position="360"/>
        <end position="429"/>
    </location>
</feature>
<protein>
    <submittedName>
        <fullName evidence="2">Uncharacterized protein</fullName>
    </submittedName>
</protein>
<sequence length="619" mass="72816">MERTKNEIFKTTNNVGLKSIINNEDNSMFENSIYSDNGNEYGSEFNKILETTDEYLDISSIDINSKFNDNSYMEKSSELISDLDSNIFSSIASVNIDSSISSSPTKKETSLIKKLYKQSTSKSESSSKNKLSPKNKSFNKSEVNEYIRIDNSTIQAYIHFCKKVSISLNDSYFQFIVENLSKTQINSFLYIKTPKNTSLTTINSSNPYNNKLNSYYDNSNEVIVNSGTSGFKGRQLFMYNPIKSKKPRIPLEKLRKLKNLQQLRVKFINSLLSYNENLSRLKQLQKDYKELVKTKKTLEIIMNKKIGKLIGELDYLTNDIDEYNSTKVQQRNKLEIQYNNFAKEIEKNIIELDIIHYKKKKEYDNILKELQQLKQFEEKINSHPEILIKEIEILNDKIKENEENYQNELKRMELREKFKEKEMEELKHHNINYLILESYSHVSPKIIDRYIDRVEEHKRLCYENHIQNEFQSNLKRDIEKLKKENEDLKRNNMRATNLFEKIVYKNQLKCSPNETYKFESDNKNNTSINKRQILLNKIKFMKNQEIADKKLTSESGIIPGLSPLKQEIFDGINKFLNNDNNIIYNNNDVINSVNEKVNLKEQYIYKNSNSNNSNNIIQS</sequence>
<dbReference type="AlphaFoldDB" id="A0A1Y1V555"/>
<reference evidence="2 3" key="2">
    <citation type="submission" date="2016-08" db="EMBL/GenBank/DDBJ databases">
        <title>Pervasive Adenine N6-methylation of Active Genes in Fungi.</title>
        <authorList>
            <consortium name="DOE Joint Genome Institute"/>
            <person name="Mondo S.J."/>
            <person name="Dannebaum R.O."/>
            <person name="Kuo R.C."/>
            <person name="Labutti K."/>
            <person name="Haridas S."/>
            <person name="Kuo A."/>
            <person name="Salamov A."/>
            <person name="Ahrendt S.R."/>
            <person name="Lipzen A."/>
            <person name="Sullivan W."/>
            <person name="Andreopoulos W.B."/>
            <person name="Clum A."/>
            <person name="Lindquist E."/>
            <person name="Daum C."/>
            <person name="Ramamoorthy G.K."/>
            <person name="Gryganskyi A."/>
            <person name="Culley D."/>
            <person name="Magnuson J.K."/>
            <person name="James T.Y."/>
            <person name="O'Malley M.A."/>
            <person name="Stajich J.E."/>
            <person name="Spatafora J.W."/>
            <person name="Visel A."/>
            <person name="Grigoriev I.V."/>
        </authorList>
    </citation>
    <scope>NUCLEOTIDE SEQUENCE [LARGE SCALE GENOMIC DNA]</scope>
    <source>
        <strain evidence="3">finn</strain>
    </source>
</reference>
<evidence type="ECO:0000313" key="2">
    <source>
        <dbReference type="EMBL" id="ORX47550.1"/>
    </source>
</evidence>
<feature type="coiled-coil region" evidence="1">
    <location>
        <begin position="471"/>
        <end position="498"/>
    </location>
</feature>
<dbReference type="OrthoDB" id="2157232at2759"/>
<keyword evidence="1" id="KW-0175">Coiled coil</keyword>
<organism evidence="2 3">
    <name type="scientific">Piromyces finnis</name>
    <dbReference type="NCBI Taxonomy" id="1754191"/>
    <lineage>
        <taxon>Eukaryota</taxon>
        <taxon>Fungi</taxon>
        <taxon>Fungi incertae sedis</taxon>
        <taxon>Chytridiomycota</taxon>
        <taxon>Chytridiomycota incertae sedis</taxon>
        <taxon>Neocallimastigomycetes</taxon>
        <taxon>Neocallimastigales</taxon>
        <taxon>Neocallimastigaceae</taxon>
        <taxon>Piromyces</taxon>
    </lineage>
</organism>
<keyword evidence="3" id="KW-1185">Reference proteome</keyword>
<dbReference type="EMBL" id="MCFH01000030">
    <property type="protein sequence ID" value="ORX47550.1"/>
    <property type="molecule type" value="Genomic_DNA"/>
</dbReference>
<evidence type="ECO:0000256" key="1">
    <source>
        <dbReference type="SAM" id="Coils"/>
    </source>
</evidence>
<gene>
    <name evidence="2" type="ORF">BCR36DRAFT_413497</name>
</gene>
<evidence type="ECO:0000313" key="3">
    <source>
        <dbReference type="Proteomes" id="UP000193719"/>
    </source>
</evidence>
<dbReference type="Proteomes" id="UP000193719">
    <property type="component" value="Unassembled WGS sequence"/>
</dbReference>
<feature type="coiled-coil region" evidence="1">
    <location>
        <begin position="274"/>
        <end position="301"/>
    </location>
</feature>